<dbReference type="PANTHER" id="PTHR46732:SF8">
    <property type="entry name" value="ATP-DEPENDENT PROTEASE LA (LON) DOMAIN PROTEIN"/>
    <property type="match status" value="1"/>
</dbReference>
<dbReference type="RefSeq" id="WP_096893512.1">
    <property type="nucleotide sequence ID" value="NZ_BAOS01000007.1"/>
</dbReference>
<dbReference type="Pfam" id="PF02190">
    <property type="entry name" value="LON_substr_bdg"/>
    <property type="match status" value="1"/>
</dbReference>
<evidence type="ECO:0000313" key="2">
    <source>
        <dbReference type="EMBL" id="GAX60221.1"/>
    </source>
</evidence>
<name>A0A286TWK9_9BACT</name>
<protein>
    <recommendedName>
        <fullName evidence="1">Lon N-terminal domain-containing protein</fullName>
    </recommendedName>
</protein>
<gene>
    <name evidence="2" type="ORF">SCALIN_C07_0032</name>
</gene>
<dbReference type="InterPro" id="IPR003111">
    <property type="entry name" value="Lon_prtase_N"/>
</dbReference>
<dbReference type="SMART" id="SM00464">
    <property type="entry name" value="LON"/>
    <property type="match status" value="1"/>
</dbReference>
<dbReference type="PANTHER" id="PTHR46732">
    <property type="entry name" value="ATP-DEPENDENT PROTEASE LA (LON) DOMAIN PROTEIN"/>
    <property type="match status" value="1"/>
</dbReference>
<dbReference type="Gene3D" id="2.30.130.40">
    <property type="entry name" value="LON domain-like"/>
    <property type="match status" value="1"/>
</dbReference>
<comment type="caution">
    <text evidence="2">The sequence shown here is derived from an EMBL/GenBank/DDBJ whole genome shotgun (WGS) entry which is preliminary data.</text>
</comment>
<dbReference type="SUPFAM" id="SSF88697">
    <property type="entry name" value="PUA domain-like"/>
    <property type="match status" value="1"/>
</dbReference>
<dbReference type="InterPro" id="IPR046336">
    <property type="entry name" value="Lon_prtase_N_sf"/>
</dbReference>
<evidence type="ECO:0000259" key="1">
    <source>
        <dbReference type="PROSITE" id="PS51787"/>
    </source>
</evidence>
<dbReference type="Proteomes" id="UP000218542">
    <property type="component" value="Unassembled WGS sequence"/>
</dbReference>
<reference evidence="3" key="1">
    <citation type="journal article" date="2017" name="Environ. Microbiol. Rep.">
        <title>Genetic Diversity of Marine Anaerobic Ammonium-Oxidizing Bacteria as Revealed by Genomic and Proteomic Analyses of 'Candidatus Scalindua japonica'.</title>
        <authorList>
            <person name="Oshiki M."/>
            <person name="Mizuto K."/>
            <person name="Kimura Z."/>
            <person name="Kindaichi T."/>
            <person name="Satoh H."/>
            <person name="Okabe S."/>
        </authorList>
    </citation>
    <scope>NUCLEOTIDE SEQUENCE [LARGE SCALE GENOMIC DNA]</scope>
    <source>
        <strain evidence="3">husup-a2</strain>
    </source>
</reference>
<organism evidence="2 3">
    <name type="scientific">Candidatus Scalindua japonica</name>
    <dbReference type="NCBI Taxonomy" id="1284222"/>
    <lineage>
        <taxon>Bacteria</taxon>
        <taxon>Pseudomonadati</taxon>
        <taxon>Planctomycetota</taxon>
        <taxon>Candidatus Brocadiia</taxon>
        <taxon>Candidatus Brocadiales</taxon>
        <taxon>Candidatus Scalinduaceae</taxon>
        <taxon>Candidatus Scalindua</taxon>
    </lineage>
</organism>
<dbReference type="PROSITE" id="PS51787">
    <property type="entry name" value="LON_N"/>
    <property type="match status" value="1"/>
</dbReference>
<proteinExistence type="predicted"/>
<feature type="domain" description="Lon N-terminal" evidence="1">
    <location>
        <begin position="1"/>
        <end position="179"/>
    </location>
</feature>
<accession>A0A286TWK9</accession>
<dbReference type="EMBL" id="BAOS01000007">
    <property type="protein sequence ID" value="GAX60221.1"/>
    <property type="molecule type" value="Genomic_DNA"/>
</dbReference>
<evidence type="ECO:0000313" key="3">
    <source>
        <dbReference type="Proteomes" id="UP000218542"/>
    </source>
</evidence>
<sequence>MLLDIFPLNTVVFPHQRLSLRIFEPRYINLIEMCHRDERPFGICLIKEGKDVGAPAIPFIIGTSVVIREFTEVAENLFYIVVQGERRFRIDYIVHEQPHIVAEIEWLDGVVPGFPGDYTRLRNIITDVVKDRCEIPEDNNELLGLLCEMIAVHSAENQKILELSNEKIVPALITLLESI</sequence>
<keyword evidence="3" id="KW-1185">Reference proteome</keyword>
<dbReference type="AlphaFoldDB" id="A0A286TWK9"/>
<dbReference type="OrthoDB" id="9806457at2"/>
<dbReference type="InterPro" id="IPR015947">
    <property type="entry name" value="PUA-like_sf"/>
</dbReference>